<accession>A0A0R3S337</accession>
<name>A0A0R3S337_9BILA</name>
<evidence type="ECO:0000256" key="1">
    <source>
        <dbReference type="SAM" id="MobiDB-lite"/>
    </source>
</evidence>
<organism evidence="2 3">
    <name type="scientific">Elaeophora elaphi</name>
    <dbReference type="NCBI Taxonomy" id="1147741"/>
    <lineage>
        <taxon>Eukaryota</taxon>
        <taxon>Metazoa</taxon>
        <taxon>Ecdysozoa</taxon>
        <taxon>Nematoda</taxon>
        <taxon>Chromadorea</taxon>
        <taxon>Rhabditida</taxon>
        <taxon>Spirurina</taxon>
        <taxon>Spiruromorpha</taxon>
        <taxon>Filarioidea</taxon>
        <taxon>Onchocercidae</taxon>
        <taxon>Elaeophora</taxon>
    </lineage>
</organism>
<sequence length="213" mass="24745">MESVLLQKEEYNAAKTSADKASRVKETASNEILKKKHEDTTQLKQWPNTSRMVKAFADVDRCLGEDDMSIYGNDSSAVDSGIGSRPVSRENTNEAFSEYTEEPRIIHTSLRYSARKWYDRNDPEPIESRSGVYHRSRTLTPTIHDSLVKSSRLPKYRSIRQDLSITRHVVRVRNAHSKRAKSAAVIIRHRKPESRMESYENYSTFYDDFDQFY</sequence>
<dbReference type="WBParaSite" id="EEL_0000915701-mRNA-1">
    <property type="protein sequence ID" value="EEL_0000915701-mRNA-1"/>
    <property type="gene ID" value="EEL_0000915701"/>
</dbReference>
<protein>
    <submittedName>
        <fullName evidence="3">Uncharacterized protein</fullName>
    </submittedName>
</protein>
<evidence type="ECO:0000313" key="2">
    <source>
        <dbReference type="Proteomes" id="UP000050640"/>
    </source>
</evidence>
<reference evidence="3" key="1">
    <citation type="submission" date="2017-02" db="UniProtKB">
        <authorList>
            <consortium name="WormBaseParasite"/>
        </authorList>
    </citation>
    <scope>IDENTIFICATION</scope>
</reference>
<evidence type="ECO:0000313" key="3">
    <source>
        <dbReference type="WBParaSite" id="EEL_0000915701-mRNA-1"/>
    </source>
</evidence>
<proteinExistence type="predicted"/>
<keyword evidence="2" id="KW-1185">Reference proteome</keyword>
<dbReference type="AlphaFoldDB" id="A0A0R3S337"/>
<dbReference type="Proteomes" id="UP000050640">
    <property type="component" value="Unplaced"/>
</dbReference>
<feature type="region of interest" description="Disordered" evidence="1">
    <location>
        <begin position="74"/>
        <end position="96"/>
    </location>
</feature>